<sequence length="419" mass="49497">MKVLLITGNIGSLFEEFGSALQKNWLKQYSKLVESERPLFIGLHFQEIGGKSQVVDSEKIATFFYELKRLPVHHGLSCFYSYIDKEYDEQKYTALGCCYFIHQSLLSSIKVWNFKEKEFQPLIEGEVLLENYETVQKYKYPLSCFSKKTRRWPRKGFTWTRWSFKNEIIDMVNVHLSHDACNVSVSMKSVSKYSKYRKRALVYTLEQLHTLPSYHHLLYGDFNVRPETKELIEHIMKNKGNQVINHIHTNNNNNNKKDGKPYKVVYQSLNGSKKDLLIIEDRLFILHDYDDFAHDKIESLLQFDKELDWLKNDSFKEMQLNFIPTYPHVEDPYIEDYLVKDPYIENHHVEGSKEISFKHTFGNVRCPSWCDRILADNSFFEKYISCSSVYNIFGEHVILGDHKPVYMAFEFPFGLLADQ</sequence>
<name>T2MCU3_HYDVU</name>
<protein>
    <recommendedName>
        <fullName evidence="1">inositol-polyphosphate 5-phosphatase</fullName>
        <ecNumber evidence="1">3.1.3.56</ecNumber>
    </recommendedName>
</protein>
<dbReference type="SUPFAM" id="SSF56219">
    <property type="entry name" value="DNase I-like"/>
    <property type="match status" value="1"/>
</dbReference>
<dbReference type="OMA" id="FGMETCT"/>
<dbReference type="EC" id="3.1.3.56" evidence="1"/>
<dbReference type="EMBL" id="HAAD01003831">
    <property type="protein sequence ID" value="CDG70063.1"/>
    <property type="molecule type" value="mRNA"/>
</dbReference>
<dbReference type="OrthoDB" id="6019394at2759"/>
<dbReference type="SMART" id="SM00128">
    <property type="entry name" value="IPPc"/>
    <property type="match status" value="1"/>
</dbReference>
<dbReference type="GO" id="GO:0004445">
    <property type="term" value="F:inositol-polyphosphate 5-phosphatase activity"/>
    <property type="evidence" value="ECO:0007669"/>
    <property type="project" value="UniProtKB-EC"/>
</dbReference>
<dbReference type="PANTHER" id="PTHR12997:SF2">
    <property type="entry name" value="INOSITOL POLYPHOSPHATE-5-PHOSPHATASE A"/>
    <property type="match status" value="1"/>
</dbReference>
<dbReference type="InterPro" id="IPR000300">
    <property type="entry name" value="IPPc"/>
</dbReference>
<evidence type="ECO:0000256" key="2">
    <source>
        <dbReference type="ARBA" id="ARBA00022801"/>
    </source>
</evidence>
<dbReference type="Gene3D" id="3.60.10.10">
    <property type="entry name" value="Endonuclease/exonuclease/phosphatase"/>
    <property type="match status" value="1"/>
</dbReference>
<evidence type="ECO:0000259" key="4">
    <source>
        <dbReference type="SMART" id="SM00128"/>
    </source>
</evidence>
<gene>
    <name evidence="5" type="primary">INPP5A</name>
</gene>
<dbReference type="GO" id="GO:0046856">
    <property type="term" value="P:phosphatidylinositol dephosphorylation"/>
    <property type="evidence" value="ECO:0007669"/>
    <property type="project" value="InterPro"/>
</dbReference>
<dbReference type="AlphaFoldDB" id="T2MCU3"/>
<accession>T2MCU3</accession>
<evidence type="ECO:0000313" key="5">
    <source>
        <dbReference type="EMBL" id="CDG70063.1"/>
    </source>
</evidence>
<organism evidence="5">
    <name type="scientific">Hydra vulgaris</name>
    <name type="common">Hydra</name>
    <name type="synonym">Hydra attenuata</name>
    <dbReference type="NCBI Taxonomy" id="6087"/>
    <lineage>
        <taxon>Eukaryota</taxon>
        <taxon>Metazoa</taxon>
        <taxon>Cnidaria</taxon>
        <taxon>Hydrozoa</taxon>
        <taxon>Hydroidolina</taxon>
        <taxon>Anthoathecata</taxon>
        <taxon>Aplanulata</taxon>
        <taxon>Hydridae</taxon>
        <taxon>Hydra</taxon>
    </lineage>
</organism>
<dbReference type="InterPro" id="IPR036691">
    <property type="entry name" value="Endo/exonu/phosph_ase_sf"/>
</dbReference>
<comment type="similarity">
    <text evidence="3">Belongs to the inositol 1,4,5-trisphosphate 5-phosphatase type I family.</text>
</comment>
<evidence type="ECO:0000256" key="1">
    <source>
        <dbReference type="ARBA" id="ARBA00012997"/>
    </source>
</evidence>
<keyword evidence="2" id="KW-0378">Hydrolase</keyword>
<feature type="domain" description="Inositol polyphosphate-related phosphatase" evidence="4">
    <location>
        <begin position="1"/>
        <end position="417"/>
    </location>
</feature>
<dbReference type="InterPro" id="IPR039737">
    <property type="entry name" value="INPP5A"/>
</dbReference>
<proteinExistence type="evidence at transcript level"/>
<reference evidence="5" key="1">
    <citation type="journal article" date="2013" name="Genome Biol. Evol.">
        <title>Punctuated emergences of genetic and phenotypic innovations in eumetazoan, bilaterian, euteleostome, and hominidae ancestors.</title>
        <authorList>
            <person name="Wenger Y."/>
            <person name="Galliot B."/>
        </authorList>
    </citation>
    <scope>NUCLEOTIDE SEQUENCE</scope>
    <source>
        <tissue evidence="5">Whole animals</tissue>
    </source>
</reference>
<dbReference type="PANTHER" id="PTHR12997">
    <property type="entry name" value="TYPE I INOSITOL-1,4,5-TRISPHOSPHATE 5-PHOSPHATASE"/>
    <property type="match status" value="1"/>
</dbReference>
<evidence type="ECO:0000256" key="3">
    <source>
        <dbReference type="ARBA" id="ARBA00023599"/>
    </source>
</evidence>